<dbReference type="Proteomes" id="UP000198362">
    <property type="component" value="Unassembled WGS sequence"/>
</dbReference>
<keyword evidence="3" id="KW-0012">Acyltransferase</keyword>
<dbReference type="GO" id="GO:0016746">
    <property type="term" value="F:acyltransferase activity"/>
    <property type="evidence" value="ECO:0007669"/>
    <property type="project" value="UniProtKB-KW"/>
</dbReference>
<evidence type="ECO:0000313" key="3">
    <source>
        <dbReference type="EMBL" id="SNT61521.1"/>
    </source>
</evidence>
<accession>A0A239P309</accession>
<dbReference type="SMART" id="SM00563">
    <property type="entry name" value="PlsC"/>
    <property type="match status" value="1"/>
</dbReference>
<evidence type="ECO:0000259" key="2">
    <source>
        <dbReference type="SMART" id="SM00563"/>
    </source>
</evidence>
<proteinExistence type="predicted"/>
<keyword evidence="4" id="KW-1185">Reference proteome</keyword>
<sequence>MTEESGRPDRPPRKSTRKAAPRRAPAQKTNGATRRGSVPATDFTIDATSSNGTTPPMPNGSGPAAANGSAPIPADDRPAPLPPSVADQPGDVWDDRVAKGLAFLRRRLGGDYEVDEFGFDPELTDKVFLPLLRLLYRDWFRTEVFGVENLPANGSALVVGNHSGTVALDAIMLATAVNDRTPNRRHLRLLGADLVFRMPIVSELARKSGGTVACNPDAERLLSTGELVGVFPEGFKGVGKQYAQRYKLQRFGRGGFVSAALRTGTPIVPAAIVGAEEIYPMLADIKPLARLLGLPYFPVTPTFPWLGPLGMLPLPSKWLIEFSKPIPTTHLQDQADDPLVVFNLADQVRETIQQTLHTLLERRPDPFGR</sequence>
<dbReference type="CDD" id="cd07987">
    <property type="entry name" value="LPLAT_MGAT-like"/>
    <property type="match status" value="1"/>
</dbReference>
<keyword evidence="3" id="KW-0808">Transferase</keyword>
<dbReference type="InterPro" id="IPR002123">
    <property type="entry name" value="Plipid/glycerol_acylTrfase"/>
</dbReference>
<dbReference type="GO" id="GO:0016020">
    <property type="term" value="C:membrane"/>
    <property type="evidence" value="ECO:0007669"/>
    <property type="project" value="TreeGrafter"/>
</dbReference>
<dbReference type="AlphaFoldDB" id="A0A239P309"/>
<reference evidence="3 4" key="1">
    <citation type="submission" date="2017-06" db="EMBL/GenBank/DDBJ databases">
        <authorList>
            <person name="Kim H.J."/>
            <person name="Triplett B.A."/>
        </authorList>
    </citation>
    <scope>NUCLEOTIDE SEQUENCE [LARGE SCALE GENOMIC DNA]</scope>
    <source>
        <strain evidence="3 4">CGMCC 4.5593</strain>
    </source>
</reference>
<dbReference type="SUPFAM" id="SSF69593">
    <property type="entry name" value="Glycerol-3-phosphate (1)-acyltransferase"/>
    <property type="match status" value="1"/>
</dbReference>
<gene>
    <name evidence="3" type="ORF">SAMN05421812_113121</name>
</gene>
<dbReference type="EMBL" id="FZPH01000013">
    <property type="protein sequence ID" value="SNT61521.1"/>
    <property type="molecule type" value="Genomic_DNA"/>
</dbReference>
<feature type="domain" description="Phospholipid/glycerol acyltransferase" evidence="2">
    <location>
        <begin position="156"/>
        <end position="275"/>
    </location>
</feature>
<feature type="compositionally biased region" description="Basic and acidic residues" evidence="1">
    <location>
        <begin position="1"/>
        <end position="12"/>
    </location>
</feature>
<protein>
    <submittedName>
        <fullName evidence="3">1-acyl-sn-glycerol-3-phosphate acyltransferase</fullName>
    </submittedName>
</protein>
<organism evidence="3 4">
    <name type="scientific">Asanoa hainanensis</name>
    <dbReference type="NCBI Taxonomy" id="560556"/>
    <lineage>
        <taxon>Bacteria</taxon>
        <taxon>Bacillati</taxon>
        <taxon>Actinomycetota</taxon>
        <taxon>Actinomycetes</taxon>
        <taxon>Micromonosporales</taxon>
        <taxon>Micromonosporaceae</taxon>
        <taxon>Asanoa</taxon>
    </lineage>
</organism>
<evidence type="ECO:0000313" key="4">
    <source>
        <dbReference type="Proteomes" id="UP000198362"/>
    </source>
</evidence>
<dbReference type="PANTHER" id="PTHR22753:SF14">
    <property type="entry name" value="MONOACYLGLYCEROL_DIACYLGLYCEROL O-ACYLTRANSFERASE"/>
    <property type="match status" value="1"/>
</dbReference>
<name>A0A239P309_9ACTN</name>
<feature type="region of interest" description="Disordered" evidence="1">
    <location>
        <begin position="1"/>
        <end position="92"/>
    </location>
</feature>
<dbReference type="Pfam" id="PF01553">
    <property type="entry name" value="Acyltransferase"/>
    <property type="match status" value="1"/>
</dbReference>
<feature type="compositionally biased region" description="Low complexity" evidence="1">
    <location>
        <begin position="59"/>
        <end position="73"/>
    </location>
</feature>
<evidence type="ECO:0000256" key="1">
    <source>
        <dbReference type="SAM" id="MobiDB-lite"/>
    </source>
</evidence>
<dbReference type="PANTHER" id="PTHR22753">
    <property type="entry name" value="TRANSMEMBRANE PROTEIN 68"/>
    <property type="match status" value="1"/>
</dbReference>